<name>A0AAD5S0P0_9PEZI</name>
<accession>A0AAD5S0P0</accession>
<keyword evidence="2" id="KW-1185">Reference proteome</keyword>
<dbReference type="Proteomes" id="UP001201980">
    <property type="component" value="Unassembled WGS sequence"/>
</dbReference>
<evidence type="ECO:0000313" key="1">
    <source>
        <dbReference type="EMBL" id="KAJ2907144.1"/>
    </source>
</evidence>
<proteinExistence type="predicted"/>
<protein>
    <submittedName>
        <fullName evidence="1">Uncharacterized protein</fullName>
    </submittedName>
</protein>
<dbReference type="EMBL" id="JAKWBI020000004">
    <property type="protein sequence ID" value="KAJ2907144.1"/>
    <property type="molecule type" value="Genomic_DNA"/>
</dbReference>
<comment type="caution">
    <text evidence="1">The sequence shown here is derived from an EMBL/GenBank/DDBJ whole genome shotgun (WGS) entry which is preliminary data.</text>
</comment>
<sequence>MLEDQPLKDNSTIHCGPLSTDCRNPESFQKPLRVDPRDGPQHGSCSIGGLQAGTSTLNRNSTNIQVALSAQQGPLLQLPKSQEYTYMLENRGKSSRYRLSRTVHSSTNNLEFIVDIWSHQLPAAYKAENKKESVYLHHTDS</sequence>
<reference evidence="1" key="1">
    <citation type="submission" date="2022-07" db="EMBL/GenBank/DDBJ databases">
        <title>Draft genome sequence of Zalerion maritima ATCC 34329, a (micro)plastics degrading marine fungus.</title>
        <authorList>
            <person name="Paco A."/>
            <person name="Goncalves M.F.M."/>
            <person name="Rocha-Santos T.A.P."/>
            <person name="Alves A."/>
        </authorList>
    </citation>
    <scope>NUCLEOTIDE SEQUENCE</scope>
    <source>
        <strain evidence="1">ATCC 34329</strain>
    </source>
</reference>
<organism evidence="1 2">
    <name type="scientific">Zalerion maritima</name>
    <dbReference type="NCBI Taxonomy" id="339359"/>
    <lineage>
        <taxon>Eukaryota</taxon>
        <taxon>Fungi</taxon>
        <taxon>Dikarya</taxon>
        <taxon>Ascomycota</taxon>
        <taxon>Pezizomycotina</taxon>
        <taxon>Sordariomycetes</taxon>
        <taxon>Lulworthiomycetidae</taxon>
        <taxon>Lulworthiales</taxon>
        <taxon>Lulworthiaceae</taxon>
        <taxon>Zalerion</taxon>
    </lineage>
</organism>
<evidence type="ECO:0000313" key="2">
    <source>
        <dbReference type="Proteomes" id="UP001201980"/>
    </source>
</evidence>
<dbReference type="AlphaFoldDB" id="A0AAD5S0P0"/>
<gene>
    <name evidence="1" type="ORF">MKZ38_007659</name>
</gene>